<organism evidence="1 2">
    <name type="scientific">Lasiodiplodia mahajangana</name>
    <dbReference type="NCBI Taxonomy" id="1108764"/>
    <lineage>
        <taxon>Eukaryota</taxon>
        <taxon>Fungi</taxon>
        <taxon>Dikarya</taxon>
        <taxon>Ascomycota</taxon>
        <taxon>Pezizomycotina</taxon>
        <taxon>Dothideomycetes</taxon>
        <taxon>Dothideomycetes incertae sedis</taxon>
        <taxon>Botryosphaeriales</taxon>
        <taxon>Botryosphaeriaceae</taxon>
        <taxon>Lasiodiplodia</taxon>
    </lineage>
</organism>
<proteinExistence type="predicted"/>
<evidence type="ECO:0000313" key="1">
    <source>
        <dbReference type="EMBL" id="KAJ8128621.1"/>
    </source>
</evidence>
<protein>
    <submittedName>
        <fullName evidence="1">Uncharacterized protein</fullName>
    </submittedName>
</protein>
<name>A0ACC2JMD4_9PEZI</name>
<sequence>MHPSTLSFAVASLCLPAVYARILGPLNPAPVDLTSDTSSVRSQWENLTSTLEGHLNGTTRNAALSGLENVTFSLGLFSVNDPQAAYRLQFHHTGPDVRNSTFGVNKVDGNSIYRVASMTKVITVYSGLLLLKTRRSGSPHPVGHHHPVFTCVADIRPPC</sequence>
<evidence type="ECO:0000313" key="2">
    <source>
        <dbReference type="Proteomes" id="UP001153332"/>
    </source>
</evidence>
<dbReference type="Proteomes" id="UP001153332">
    <property type="component" value="Unassembled WGS sequence"/>
</dbReference>
<reference evidence="1" key="1">
    <citation type="submission" date="2022-12" db="EMBL/GenBank/DDBJ databases">
        <title>Genome Sequence of Lasiodiplodia mahajangana.</title>
        <authorList>
            <person name="Buettner E."/>
        </authorList>
    </citation>
    <scope>NUCLEOTIDE SEQUENCE</scope>
    <source>
        <strain evidence="1">VT137</strain>
    </source>
</reference>
<accession>A0ACC2JMD4</accession>
<keyword evidence="2" id="KW-1185">Reference proteome</keyword>
<dbReference type="EMBL" id="JAPUUL010001012">
    <property type="protein sequence ID" value="KAJ8128621.1"/>
    <property type="molecule type" value="Genomic_DNA"/>
</dbReference>
<comment type="caution">
    <text evidence="1">The sequence shown here is derived from an EMBL/GenBank/DDBJ whole genome shotgun (WGS) entry which is preliminary data.</text>
</comment>
<gene>
    <name evidence="1" type="ORF">O1611_g5013</name>
</gene>